<sequence length="968" mass="106603">MLIGGSPQFSSTTSPDTMDESDLEALANVDVDELQRFADFVAPATQYSTSEATSCAQLDGSGSSHSGSPEQEACWAMLLGWECLGHTHGQGKLLAEKFCSKCRINGILVELSRVRALTPAHHSLFRNSTKAGFWTVAADTNYPPYRVINHTSECSGPWLVVFKSGPSSADCNWAEVPPEWVENGNHVRLWLAKGTMTPLPSRKKHNPQKRSRAVSTQPGAASVVMRPQLPLSVDTIDFQCRGGQEEEVDRYIGQQKQLRALIEGWLAGGASPSPRVQQQLLLREQLKLSTSVLLGQCGLEATWRQLATAPSKAELKLRTSSMTNPTRCVADVIEINGSQLAGPSTPSGLRRDEAYARQPLSLGSVLRAIGAGQLWGGRQPDSALDAGLSRQVNHQLRHTVLRQQPFTNRFVGWPLAERAELAFSEFITHYQLHKVQWRLLKATFVLPAIVYGQGIPALHAPDGVAAFVNRAILPPLCLLLGVLLCSLPRTRQWWRMHASVSLVLCFLFLMLSDFWIECSKWSTRDKDFQTMWQLIWLLVAMVSGSLLFALDLGHVACVLSLQWVAYVVCTLGVYRQWWVMSGQGPWVFSFQPSAVVDPQMALAEMERECTLRMGYTNHAPSHPPPPGGYTINMAGNLSLGASNRSDWNYTQVSYSTMVNPGHSRTLLDCLIFSLCSLVMLILAARRLNRFEREAFVNSWAMLKVVQEQKASIVRGRVELLAVFSNPRVERHIAGELALRPLQVGQELKALLHSIPSIYLAIEPAAQLADVKQALHSLRPSCVHFSGHTVMGSLVFELPSGAVEIPDAEHFIEILRDEVKTPGRLQCVILNACETSTLGNQIVQALPMLTVVCWSTLTEDGAARAFASGFYDAIGMCVTSHGPIGPDVIEIAFKAGVEHFLERGYAFGDPRQFAHPPDHPHTIRPQFSHCMGCCPPVHGEIVLMRGADVEAKNKVSSASEIRSEQISVV</sequence>
<dbReference type="EMBL" id="JBGBPQ010000001">
    <property type="protein sequence ID" value="KAL1530237.1"/>
    <property type="molecule type" value="Genomic_DNA"/>
</dbReference>
<keyword evidence="2" id="KW-0472">Membrane</keyword>
<keyword evidence="2" id="KW-0812">Transmembrane</keyword>
<comment type="caution">
    <text evidence="4">The sequence shown here is derived from an EMBL/GenBank/DDBJ whole genome shotgun (WGS) entry which is preliminary data.</text>
</comment>
<proteinExistence type="predicted"/>
<reference evidence="4 5" key="1">
    <citation type="journal article" date="2024" name="Science">
        <title>Giant polyketide synthase enzymes in the biosynthesis of giant marine polyether toxins.</title>
        <authorList>
            <person name="Fallon T.R."/>
            <person name="Shende V.V."/>
            <person name="Wierzbicki I.H."/>
            <person name="Pendleton A.L."/>
            <person name="Watervoot N.F."/>
            <person name="Auber R.P."/>
            <person name="Gonzalez D.J."/>
            <person name="Wisecaver J.H."/>
            <person name="Moore B.S."/>
        </authorList>
    </citation>
    <scope>NUCLEOTIDE SEQUENCE [LARGE SCALE GENOMIC DNA]</scope>
    <source>
        <strain evidence="4 5">12B1</strain>
    </source>
</reference>
<keyword evidence="2" id="KW-1133">Transmembrane helix</keyword>
<dbReference type="AlphaFoldDB" id="A0AB34KAL8"/>
<feature type="compositionally biased region" description="Basic residues" evidence="1">
    <location>
        <begin position="201"/>
        <end position="212"/>
    </location>
</feature>
<evidence type="ECO:0000259" key="3">
    <source>
        <dbReference type="Pfam" id="PF12770"/>
    </source>
</evidence>
<name>A0AB34KAL8_PRYPA</name>
<dbReference type="Proteomes" id="UP001515480">
    <property type="component" value="Unassembled WGS sequence"/>
</dbReference>
<dbReference type="InterPro" id="IPR024983">
    <property type="entry name" value="CHAT_dom"/>
</dbReference>
<evidence type="ECO:0000313" key="5">
    <source>
        <dbReference type="Proteomes" id="UP001515480"/>
    </source>
</evidence>
<feature type="transmembrane region" description="Helical" evidence="2">
    <location>
        <begin position="557"/>
        <end position="577"/>
    </location>
</feature>
<keyword evidence="5" id="KW-1185">Reference proteome</keyword>
<protein>
    <recommendedName>
        <fullName evidence="3">CHAT domain-containing protein</fullName>
    </recommendedName>
</protein>
<gene>
    <name evidence="4" type="ORF">AB1Y20_001152</name>
</gene>
<accession>A0AB34KAL8</accession>
<feature type="transmembrane region" description="Helical" evidence="2">
    <location>
        <begin position="497"/>
        <end position="516"/>
    </location>
</feature>
<dbReference type="Pfam" id="PF12770">
    <property type="entry name" value="CHAT"/>
    <property type="match status" value="1"/>
</dbReference>
<feature type="transmembrane region" description="Helical" evidence="2">
    <location>
        <begin position="464"/>
        <end position="485"/>
    </location>
</feature>
<evidence type="ECO:0000256" key="1">
    <source>
        <dbReference type="SAM" id="MobiDB-lite"/>
    </source>
</evidence>
<organism evidence="4 5">
    <name type="scientific">Prymnesium parvum</name>
    <name type="common">Toxic golden alga</name>
    <dbReference type="NCBI Taxonomy" id="97485"/>
    <lineage>
        <taxon>Eukaryota</taxon>
        <taxon>Haptista</taxon>
        <taxon>Haptophyta</taxon>
        <taxon>Prymnesiophyceae</taxon>
        <taxon>Prymnesiales</taxon>
        <taxon>Prymnesiaceae</taxon>
        <taxon>Prymnesium</taxon>
    </lineage>
</organism>
<evidence type="ECO:0000313" key="4">
    <source>
        <dbReference type="EMBL" id="KAL1530237.1"/>
    </source>
</evidence>
<feature type="domain" description="CHAT" evidence="3">
    <location>
        <begin position="706"/>
        <end position="836"/>
    </location>
</feature>
<evidence type="ECO:0000256" key="2">
    <source>
        <dbReference type="SAM" id="Phobius"/>
    </source>
</evidence>
<feature type="transmembrane region" description="Helical" evidence="2">
    <location>
        <begin position="531"/>
        <end position="550"/>
    </location>
</feature>
<feature type="region of interest" description="Disordered" evidence="1">
    <location>
        <begin position="197"/>
        <end position="219"/>
    </location>
</feature>